<reference evidence="2 3" key="1">
    <citation type="journal article" date="2019" name="Commun. Biol.">
        <title>The bagworm genome reveals a unique fibroin gene that provides high tensile strength.</title>
        <authorList>
            <person name="Kono N."/>
            <person name="Nakamura H."/>
            <person name="Ohtoshi R."/>
            <person name="Tomita M."/>
            <person name="Numata K."/>
            <person name="Arakawa K."/>
        </authorList>
    </citation>
    <scope>NUCLEOTIDE SEQUENCE [LARGE SCALE GENOMIC DNA]</scope>
</reference>
<comment type="caution">
    <text evidence="2">The sequence shown here is derived from an EMBL/GenBank/DDBJ whole genome shotgun (WGS) entry which is preliminary data.</text>
</comment>
<dbReference type="EMBL" id="BGZK01000605">
    <property type="protein sequence ID" value="GBP52554.1"/>
    <property type="molecule type" value="Genomic_DNA"/>
</dbReference>
<accession>A0A4C1WR12</accession>
<evidence type="ECO:0000256" key="1">
    <source>
        <dbReference type="SAM" id="MobiDB-lite"/>
    </source>
</evidence>
<evidence type="ECO:0000313" key="2">
    <source>
        <dbReference type="EMBL" id="GBP52554.1"/>
    </source>
</evidence>
<protein>
    <submittedName>
        <fullName evidence="2">Uncharacterized protein</fullName>
    </submittedName>
</protein>
<feature type="region of interest" description="Disordered" evidence="1">
    <location>
        <begin position="1"/>
        <end position="80"/>
    </location>
</feature>
<feature type="region of interest" description="Disordered" evidence="1">
    <location>
        <begin position="428"/>
        <end position="458"/>
    </location>
</feature>
<dbReference type="AlphaFoldDB" id="A0A4C1WR12"/>
<dbReference type="OrthoDB" id="7419839at2759"/>
<gene>
    <name evidence="2" type="ORF">EVAR_39077_1</name>
</gene>
<keyword evidence="3" id="KW-1185">Reference proteome</keyword>
<dbReference type="Proteomes" id="UP000299102">
    <property type="component" value="Unassembled WGS sequence"/>
</dbReference>
<feature type="compositionally biased region" description="Polar residues" evidence="1">
    <location>
        <begin position="7"/>
        <end position="25"/>
    </location>
</feature>
<proteinExistence type="predicted"/>
<name>A0A4C1WR12_EUMVA</name>
<evidence type="ECO:0000313" key="3">
    <source>
        <dbReference type="Proteomes" id="UP000299102"/>
    </source>
</evidence>
<sequence length="458" mass="50413">MRRRAETNTSSGSNQGGTLISIRTSQQRRRMEGAAGNRGRADLPRSFSTPGRNVEFGTATSEKDKSCIMRSYSTPEPKRERKRECDNFFRPQICVSKNDLDPDLEQLEDPILDVDADNEQSMFGSYRHNPKRDELKKVTASLLPGSGLHRVSVRPISTKRVLMQTQDNKKEKHGKQELLKAQDRLKSRPPMLKIPPVQSFCISINEELPSSSVEELQISPLIDVEGAILEQELKAAEQHMEKEVAIATEESDGDTPDDTRGCRRLVTCPMGDSLRDRLDIGVTGYRYGSGQFVHFTYPARKRPGGVVVWDVWDDSVMGVVMVTTVRIPRNSGMFRWQVHLSLGRRPALTTPVESTASRGAIGHTVPVVAERVIDKRPGPAAGRRRTAPCTVGVVQHFRADNGTGAGLEYSGCPLPNNERALTLGAHGRRGAGRDGAMTPARAARGPAFGCDPPRTPSA</sequence>
<organism evidence="2 3">
    <name type="scientific">Eumeta variegata</name>
    <name type="common">Bagworm moth</name>
    <name type="synonym">Eumeta japonica</name>
    <dbReference type="NCBI Taxonomy" id="151549"/>
    <lineage>
        <taxon>Eukaryota</taxon>
        <taxon>Metazoa</taxon>
        <taxon>Ecdysozoa</taxon>
        <taxon>Arthropoda</taxon>
        <taxon>Hexapoda</taxon>
        <taxon>Insecta</taxon>
        <taxon>Pterygota</taxon>
        <taxon>Neoptera</taxon>
        <taxon>Endopterygota</taxon>
        <taxon>Lepidoptera</taxon>
        <taxon>Glossata</taxon>
        <taxon>Ditrysia</taxon>
        <taxon>Tineoidea</taxon>
        <taxon>Psychidae</taxon>
        <taxon>Oiketicinae</taxon>
        <taxon>Eumeta</taxon>
    </lineage>
</organism>